<dbReference type="Gene3D" id="3.40.30.10">
    <property type="entry name" value="Glutaredoxin"/>
    <property type="match status" value="1"/>
</dbReference>
<name>A0ABV3RXI6_9GAMM</name>
<dbReference type="InterPro" id="IPR003782">
    <property type="entry name" value="SCO1/SenC"/>
</dbReference>
<organism evidence="4 5">
    <name type="scientific">Spiribacter roseus</name>
    <dbReference type="NCBI Taxonomy" id="1855875"/>
    <lineage>
        <taxon>Bacteria</taxon>
        <taxon>Pseudomonadati</taxon>
        <taxon>Pseudomonadota</taxon>
        <taxon>Gammaproteobacteria</taxon>
        <taxon>Chromatiales</taxon>
        <taxon>Ectothiorhodospiraceae</taxon>
        <taxon>Spiribacter</taxon>
    </lineage>
</organism>
<protein>
    <submittedName>
        <fullName evidence="4">SCO family protein</fullName>
    </submittedName>
</protein>
<accession>A0ABV3RXI6</accession>
<dbReference type="PANTHER" id="PTHR12151:SF25">
    <property type="entry name" value="LINALOOL DEHYDRATASE_ISOMERASE DOMAIN-CONTAINING PROTEIN"/>
    <property type="match status" value="1"/>
</dbReference>
<reference evidence="4 5" key="1">
    <citation type="submission" date="2024-02" db="EMBL/GenBank/DDBJ databases">
        <title>New especies of Spiribacter isolated from saline water.</title>
        <authorList>
            <person name="Leon M.J."/>
            <person name="De La Haba R."/>
            <person name="Sanchez-Porro C."/>
            <person name="Ventosa A."/>
        </authorList>
    </citation>
    <scope>NUCLEOTIDE SEQUENCE [LARGE SCALE GENOMIC DNA]</scope>
    <source>
        <strain evidence="5">ag22IC6-196</strain>
    </source>
</reference>
<keyword evidence="5" id="KW-1185">Reference proteome</keyword>
<comment type="caution">
    <text evidence="4">The sequence shown here is derived from an EMBL/GenBank/DDBJ whole genome shotgun (WGS) entry which is preliminary data.</text>
</comment>
<dbReference type="RefSeq" id="WP_367951430.1">
    <property type="nucleotide sequence ID" value="NZ_JBAKFG010000002.1"/>
</dbReference>
<dbReference type="EMBL" id="JBAKFG010000002">
    <property type="protein sequence ID" value="MEX0372906.1"/>
    <property type="molecule type" value="Genomic_DNA"/>
</dbReference>
<dbReference type="PANTHER" id="PTHR12151">
    <property type="entry name" value="ELECTRON TRANSPORT PROTIN SCO1/SENC FAMILY MEMBER"/>
    <property type="match status" value="1"/>
</dbReference>
<dbReference type="InterPro" id="IPR036249">
    <property type="entry name" value="Thioredoxin-like_sf"/>
</dbReference>
<feature type="domain" description="Thioredoxin" evidence="3">
    <location>
        <begin position="34"/>
        <end position="200"/>
    </location>
</feature>
<dbReference type="CDD" id="cd02968">
    <property type="entry name" value="SCO"/>
    <property type="match status" value="1"/>
</dbReference>
<comment type="similarity">
    <text evidence="1">Belongs to the SCO1/2 family.</text>
</comment>
<dbReference type="SUPFAM" id="SSF52833">
    <property type="entry name" value="Thioredoxin-like"/>
    <property type="match status" value="1"/>
</dbReference>
<evidence type="ECO:0000256" key="1">
    <source>
        <dbReference type="ARBA" id="ARBA00010996"/>
    </source>
</evidence>
<evidence type="ECO:0000313" key="5">
    <source>
        <dbReference type="Proteomes" id="UP001556636"/>
    </source>
</evidence>
<dbReference type="PROSITE" id="PS51352">
    <property type="entry name" value="THIOREDOXIN_2"/>
    <property type="match status" value="1"/>
</dbReference>
<dbReference type="Pfam" id="PF02630">
    <property type="entry name" value="SCO1-SenC"/>
    <property type="match status" value="1"/>
</dbReference>
<proteinExistence type="inferred from homology"/>
<evidence type="ECO:0000259" key="3">
    <source>
        <dbReference type="PROSITE" id="PS51352"/>
    </source>
</evidence>
<evidence type="ECO:0000313" key="4">
    <source>
        <dbReference type="EMBL" id="MEX0372906.1"/>
    </source>
</evidence>
<evidence type="ECO:0000256" key="2">
    <source>
        <dbReference type="ARBA" id="ARBA00023008"/>
    </source>
</evidence>
<dbReference type="Proteomes" id="UP001556636">
    <property type="component" value="Unassembled WGS sequence"/>
</dbReference>
<dbReference type="InterPro" id="IPR013766">
    <property type="entry name" value="Thioredoxin_domain"/>
</dbReference>
<sequence length="200" mass="21639">MPEHPRKRRWPGPALAVMMAALLSACGGSGYQTKGIEGLLPDLAFRLTSETGETLTAADLRGAPTVVFFGFTHCPDVCPTAMARIAAATEAAGESLDGDLQVLFVSVDPGRDTPQRLADYTDFFSDRVTGATAPVERLRELTKRYRATFDYGEPNEFGDYNVSHSSAMYVFDAEGHARALFRPSDSVTGMAADLRRIARG</sequence>
<keyword evidence="2" id="KW-0186">Copper</keyword>
<dbReference type="PROSITE" id="PS51257">
    <property type="entry name" value="PROKAR_LIPOPROTEIN"/>
    <property type="match status" value="1"/>
</dbReference>
<gene>
    <name evidence="4" type="ORF">V6X51_05590</name>
</gene>